<accession>A0A1Z3NCF9</accession>
<keyword evidence="3 4" id="KW-0408">Iron</keyword>
<keyword evidence="5" id="KW-0472">Membrane</keyword>
<evidence type="ECO:0000256" key="4">
    <source>
        <dbReference type="PROSITE-ProRule" id="PRU00433"/>
    </source>
</evidence>
<keyword evidence="2 4" id="KW-0479">Metal-binding</keyword>
<evidence type="ECO:0000259" key="6">
    <source>
        <dbReference type="PROSITE" id="PS51007"/>
    </source>
</evidence>
<evidence type="ECO:0000313" key="8">
    <source>
        <dbReference type="Proteomes" id="UP000197003"/>
    </source>
</evidence>
<dbReference type="GO" id="GO:0009055">
    <property type="term" value="F:electron transfer activity"/>
    <property type="evidence" value="ECO:0007669"/>
    <property type="project" value="InterPro"/>
</dbReference>
<keyword evidence="1 4" id="KW-0349">Heme</keyword>
<dbReference type="Pfam" id="PF00034">
    <property type="entry name" value="Cytochrom_C"/>
    <property type="match status" value="1"/>
</dbReference>
<feature type="domain" description="Cytochrome c" evidence="6">
    <location>
        <begin position="72"/>
        <end position="159"/>
    </location>
</feature>
<protein>
    <recommendedName>
        <fullName evidence="6">Cytochrome c domain-containing protein</fullName>
    </recommendedName>
</protein>
<reference evidence="7 8" key="1">
    <citation type="submission" date="2017-04" db="EMBL/GenBank/DDBJ databases">
        <title>Whole genome sequence of Bdellovibrio bacteriovorus strain SSB218315.</title>
        <authorList>
            <person name="Oyedara O."/>
            <person name="Rodriguez-Perez M.A."/>
        </authorList>
    </citation>
    <scope>NUCLEOTIDE SEQUENCE [LARGE SCALE GENOMIC DNA]</scope>
    <source>
        <strain evidence="7 8">SSB218315</strain>
    </source>
</reference>
<gene>
    <name evidence="7" type="ORF">B9G79_16900</name>
</gene>
<dbReference type="SUPFAM" id="SSF46626">
    <property type="entry name" value="Cytochrome c"/>
    <property type="match status" value="1"/>
</dbReference>
<keyword evidence="5" id="KW-1133">Transmembrane helix</keyword>
<sequence>MSEPRDEYNRSGLLAFAFSMVFVCAFFVYIVAINKGVDLGENVVDPNAPAVEGAVPVFDITKVQDPWVSTPEMVAYGKKFYATNCAMCHGNEGKGDGAAGAALNPKPRNLVEGKWTQGEGAIAHYKVLQNGIKGSSMAAYSHFKPADRWAVIHFIDSITENKSKDDPAKVAEFAKTAQ</sequence>
<dbReference type="GO" id="GO:0020037">
    <property type="term" value="F:heme binding"/>
    <property type="evidence" value="ECO:0007669"/>
    <property type="project" value="InterPro"/>
</dbReference>
<name>A0A1Z3NCF9_BDEBC</name>
<evidence type="ECO:0000256" key="1">
    <source>
        <dbReference type="ARBA" id="ARBA00022617"/>
    </source>
</evidence>
<dbReference type="InterPro" id="IPR009056">
    <property type="entry name" value="Cyt_c-like_dom"/>
</dbReference>
<proteinExistence type="predicted"/>
<evidence type="ECO:0000256" key="3">
    <source>
        <dbReference type="ARBA" id="ARBA00023004"/>
    </source>
</evidence>
<feature type="transmembrane region" description="Helical" evidence="5">
    <location>
        <begin position="12"/>
        <end position="32"/>
    </location>
</feature>
<organism evidence="7 8">
    <name type="scientific">Bdellovibrio bacteriovorus</name>
    <dbReference type="NCBI Taxonomy" id="959"/>
    <lineage>
        <taxon>Bacteria</taxon>
        <taxon>Pseudomonadati</taxon>
        <taxon>Bdellovibrionota</taxon>
        <taxon>Bdellovibrionia</taxon>
        <taxon>Bdellovibrionales</taxon>
        <taxon>Pseudobdellovibrionaceae</taxon>
        <taxon>Bdellovibrio</taxon>
    </lineage>
</organism>
<dbReference type="AlphaFoldDB" id="A0A1Z3NCF9"/>
<evidence type="ECO:0000313" key="7">
    <source>
        <dbReference type="EMBL" id="ASD65126.1"/>
    </source>
</evidence>
<dbReference type="RefSeq" id="WP_088566530.1">
    <property type="nucleotide sequence ID" value="NZ_CP020946.1"/>
</dbReference>
<evidence type="ECO:0000256" key="5">
    <source>
        <dbReference type="SAM" id="Phobius"/>
    </source>
</evidence>
<dbReference type="PROSITE" id="PS51007">
    <property type="entry name" value="CYTC"/>
    <property type="match status" value="1"/>
</dbReference>
<dbReference type="Gene3D" id="1.10.760.10">
    <property type="entry name" value="Cytochrome c-like domain"/>
    <property type="match status" value="1"/>
</dbReference>
<keyword evidence="5" id="KW-0812">Transmembrane</keyword>
<dbReference type="InterPro" id="IPR036909">
    <property type="entry name" value="Cyt_c-like_dom_sf"/>
</dbReference>
<dbReference type="OrthoDB" id="5296980at2"/>
<dbReference type="EMBL" id="CP020946">
    <property type="protein sequence ID" value="ASD65126.1"/>
    <property type="molecule type" value="Genomic_DNA"/>
</dbReference>
<evidence type="ECO:0000256" key="2">
    <source>
        <dbReference type="ARBA" id="ARBA00022723"/>
    </source>
</evidence>
<dbReference type="Proteomes" id="UP000197003">
    <property type="component" value="Chromosome"/>
</dbReference>
<dbReference type="GO" id="GO:0046872">
    <property type="term" value="F:metal ion binding"/>
    <property type="evidence" value="ECO:0007669"/>
    <property type="project" value="UniProtKB-KW"/>
</dbReference>